<proteinExistence type="predicted"/>
<dbReference type="SUPFAM" id="SSF56436">
    <property type="entry name" value="C-type lectin-like"/>
    <property type="match status" value="1"/>
</dbReference>
<keyword evidence="10 15" id="KW-1133">Transmembrane helix</keyword>
<evidence type="ECO:0000259" key="16">
    <source>
        <dbReference type="PROSITE" id="PS50041"/>
    </source>
</evidence>
<dbReference type="AlphaFoldDB" id="A0A8C6QHR0"/>
<evidence type="ECO:0000313" key="18">
    <source>
        <dbReference type="Proteomes" id="UP000694381"/>
    </source>
</evidence>
<dbReference type="GO" id="GO:0038187">
    <property type="term" value="F:pattern recognition receptor activity"/>
    <property type="evidence" value="ECO:0007669"/>
    <property type="project" value="Ensembl"/>
</dbReference>
<evidence type="ECO:0000256" key="4">
    <source>
        <dbReference type="ARBA" id="ARBA00022692"/>
    </source>
</evidence>
<feature type="domain" description="C-type lectin" evidence="16">
    <location>
        <begin position="85"/>
        <end position="202"/>
    </location>
</feature>
<keyword evidence="4 15" id="KW-0812">Transmembrane</keyword>
<dbReference type="PROSITE" id="PS50041">
    <property type="entry name" value="C_TYPE_LECTIN_2"/>
    <property type="match status" value="1"/>
</dbReference>
<evidence type="ECO:0000256" key="2">
    <source>
        <dbReference type="ARBA" id="ARBA00022475"/>
    </source>
</evidence>
<keyword evidence="11" id="KW-1064">Adaptive immunity</keyword>
<keyword evidence="14" id="KW-0325">Glycoprotein</keyword>
<dbReference type="Ensembl" id="ENSNGAT00000004530.1">
    <property type="protein sequence ID" value="ENSNGAP00000003245.1"/>
    <property type="gene ID" value="ENSNGAG00000003581.1"/>
</dbReference>
<reference evidence="17" key="2">
    <citation type="submission" date="2025-09" db="UniProtKB">
        <authorList>
            <consortium name="Ensembl"/>
        </authorList>
    </citation>
    <scope>IDENTIFICATION</scope>
</reference>
<organism evidence="17 18">
    <name type="scientific">Nannospalax galili</name>
    <name type="common">Northern Israeli blind subterranean mole rat</name>
    <name type="synonym">Spalax galili</name>
    <dbReference type="NCBI Taxonomy" id="1026970"/>
    <lineage>
        <taxon>Eukaryota</taxon>
        <taxon>Metazoa</taxon>
        <taxon>Chordata</taxon>
        <taxon>Craniata</taxon>
        <taxon>Vertebrata</taxon>
        <taxon>Euteleostomi</taxon>
        <taxon>Mammalia</taxon>
        <taxon>Eutheria</taxon>
        <taxon>Euarchontoglires</taxon>
        <taxon>Glires</taxon>
        <taxon>Rodentia</taxon>
        <taxon>Myomorpha</taxon>
        <taxon>Muroidea</taxon>
        <taxon>Spalacidae</taxon>
        <taxon>Spalacinae</taxon>
        <taxon>Nannospalax</taxon>
    </lineage>
</organism>
<dbReference type="InterPro" id="IPR050111">
    <property type="entry name" value="C-type_lectin/snaclec_domain"/>
</dbReference>
<evidence type="ECO:0000256" key="5">
    <source>
        <dbReference type="ARBA" id="ARBA00022723"/>
    </source>
</evidence>
<keyword evidence="5" id="KW-0479">Metal-binding</keyword>
<dbReference type="GO" id="GO:0043123">
    <property type="term" value="P:positive regulation of canonical NF-kappaB signal transduction"/>
    <property type="evidence" value="ECO:0007669"/>
    <property type="project" value="Ensembl"/>
</dbReference>
<dbReference type="GO" id="GO:0042742">
    <property type="term" value="P:defense response to bacterium"/>
    <property type="evidence" value="ECO:0007669"/>
    <property type="project" value="Ensembl"/>
</dbReference>
<dbReference type="CDD" id="cd03590">
    <property type="entry name" value="CLECT_DC-SIGN_like"/>
    <property type="match status" value="1"/>
</dbReference>
<dbReference type="GO" id="GO:0061760">
    <property type="term" value="P:antifungal innate immune response"/>
    <property type="evidence" value="ECO:0007669"/>
    <property type="project" value="Ensembl"/>
</dbReference>
<keyword evidence="7" id="KW-0106">Calcium</keyword>
<keyword evidence="18" id="KW-1185">Reference proteome</keyword>
<sequence length="214" mass="25183">MWLEDSQSKRSRHPKLIPWAFAAVSILLLGACFIASCLVTYRILHFKKRMEVAKVSDYHTELTCIREEPELGGGWNCCPVSWKAFQSNCYFPLNNNQTWDESERNCSSMGAHLATITTEAEQNFVTQFLDRRFSYFLGLTDKKMEGQWYWVDQMPFNPHMTFWHDDEPNNFLEEDCVILVNNQDKWAWNDFPCHFEASRICKSPGVTFSWKPRK</sequence>
<dbReference type="GO" id="GO:0038094">
    <property type="term" value="P:Fc-gamma receptor signaling pathway"/>
    <property type="evidence" value="ECO:0007669"/>
    <property type="project" value="Ensembl"/>
</dbReference>
<dbReference type="GO" id="GO:0005537">
    <property type="term" value="F:D-mannose binding"/>
    <property type="evidence" value="ECO:0007669"/>
    <property type="project" value="Ensembl"/>
</dbReference>
<dbReference type="InterPro" id="IPR033989">
    <property type="entry name" value="CD209-like_CTLD"/>
</dbReference>
<keyword evidence="6" id="KW-0430">Lectin</keyword>
<keyword evidence="8" id="KW-0391">Immunity</keyword>
<gene>
    <name evidence="17" type="primary">Clec4d</name>
</gene>
<keyword evidence="12 15" id="KW-0472">Membrane</keyword>
<evidence type="ECO:0000256" key="12">
    <source>
        <dbReference type="ARBA" id="ARBA00023136"/>
    </source>
</evidence>
<evidence type="ECO:0000256" key="13">
    <source>
        <dbReference type="ARBA" id="ARBA00023157"/>
    </source>
</evidence>
<dbReference type="Gene3D" id="3.10.100.10">
    <property type="entry name" value="Mannose-Binding Protein A, subunit A"/>
    <property type="match status" value="1"/>
</dbReference>
<evidence type="ECO:0000256" key="9">
    <source>
        <dbReference type="ARBA" id="ARBA00022968"/>
    </source>
</evidence>
<keyword evidence="13" id="KW-1015">Disulfide bond</keyword>
<evidence type="ECO:0000256" key="8">
    <source>
        <dbReference type="ARBA" id="ARBA00022859"/>
    </source>
</evidence>
<dbReference type="InterPro" id="IPR016187">
    <property type="entry name" value="CTDL_fold"/>
</dbReference>
<evidence type="ECO:0000256" key="11">
    <source>
        <dbReference type="ARBA" id="ARBA00023130"/>
    </source>
</evidence>
<dbReference type="InterPro" id="IPR001304">
    <property type="entry name" value="C-type_lectin-like"/>
</dbReference>
<dbReference type="PANTHER" id="PTHR22803">
    <property type="entry name" value="MANNOSE, PHOSPHOLIPASE, LECTIN RECEPTOR RELATED"/>
    <property type="match status" value="1"/>
</dbReference>
<evidence type="ECO:0000256" key="15">
    <source>
        <dbReference type="SAM" id="Phobius"/>
    </source>
</evidence>
<evidence type="ECO:0000256" key="6">
    <source>
        <dbReference type="ARBA" id="ARBA00022734"/>
    </source>
</evidence>
<dbReference type="SMART" id="SM00034">
    <property type="entry name" value="CLECT"/>
    <property type="match status" value="1"/>
</dbReference>
<evidence type="ECO:0000256" key="3">
    <source>
        <dbReference type="ARBA" id="ARBA00022588"/>
    </source>
</evidence>
<evidence type="ECO:0000256" key="14">
    <source>
        <dbReference type="ARBA" id="ARBA00023180"/>
    </source>
</evidence>
<dbReference type="GO" id="GO:0002292">
    <property type="term" value="P:T cell differentiation involved in immune response"/>
    <property type="evidence" value="ECO:0007669"/>
    <property type="project" value="Ensembl"/>
</dbReference>
<dbReference type="GO" id="GO:0002250">
    <property type="term" value="P:adaptive immune response"/>
    <property type="evidence" value="ECO:0007669"/>
    <property type="project" value="UniProtKB-KW"/>
</dbReference>
<evidence type="ECO:0000256" key="1">
    <source>
        <dbReference type="ARBA" id="ARBA00004401"/>
    </source>
</evidence>
<evidence type="ECO:0000256" key="10">
    <source>
        <dbReference type="ARBA" id="ARBA00022989"/>
    </source>
</evidence>
<accession>A0A8C6QHR0</accession>
<dbReference type="GO" id="GO:0005886">
    <property type="term" value="C:plasma membrane"/>
    <property type="evidence" value="ECO:0007669"/>
    <property type="project" value="UniProtKB-SubCell"/>
</dbReference>
<evidence type="ECO:0000256" key="7">
    <source>
        <dbReference type="ARBA" id="ARBA00022837"/>
    </source>
</evidence>
<keyword evidence="9" id="KW-0735">Signal-anchor</keyword>
<keyword evidence="3" id="KW-0399">Innate immunity</keyword>
<dbReference type="GO" id="GO:0030887">
    <property type="term" value="P:positive regulation of myeloid dendritic cell activation"/>
    <property type="evidence" value="ECO:0007669"/>
    <property type="project" value="Ensembl"/>
</dbReference>
<reference evidence="17" key="1">
    <citation type="submission" date="2025-08" db="UniProtKB">
        <authorList>
            <consortium name="Ensembl"/>
        </authorList>
    </citation>
    <scope>IDENTIFICATION</scope>
</reference>
<dbReference type="GO" id="GO:0034987">
    <property type="term" value="F:immunoglobulin receptor binding"/>
    <property type="evidence" value="ECO:0007669"/>
    <property type="project" value="Ensembl"/>
</dbReference>
<comment type="subcellular location">
    <subcellularLocation>
        <location evidence="1">Cell membrane</location>
        <topology evidence="1">Single-pass type II membrane protein</topology>
    </subcellularLocation>
</comment>
<keyword evidence="2" id="KW-1003">Cell membrane</keyword>
<dbReference type="InterPro" id="IPR016186">
    <property type="entry name" value="C-type_lectin-like/link_sf"/>
</dbReference>
<dbReference type="GeneTree" id="ENSGT00940000162400"/>
<dbReference type="OMA" id="QWIPWVI"/>
<dbReference type="FunFam" id="3.10.100.10:FF:000024">
    <property type="entry name" value="C-type lectin domain family 4 member A"/>
    <property type="match status" value="1"/>
</dbReference>
<feature type="transmembrane region" description="Helical" evidence="15">
    <location>
        <begin position="20"/>
        <end position="44"/>
    </location>
</feature>
<dbReference type="Proteomes" id="UP000694381">
    <property type="component" value="Unassembled WGS sequence"/>
</dbReference>
<evidence type="ECO:0000313" key="17">
    <source>
        <dbReference type="Ensembl" id="ENSNGAP00000003245.1"/>
    </source>
</evidence>
<dbReference type="Pfam" id="PF00059">
    <property type="entry name" value="Lectin_C"/>
    <property type="match status" value="1"/>
</dbReference>
<name>A0A8C6QHR0_NANGA</name>
<protein>
    <submittedName>
        <fullName evidence="17">C-type lectin domain family 4, member d</fullName>
    </submittedName>
</protein>
<dbReference type="GO" id="GO:0046872">
    <property type="term" value="F:metal ion binding"/>
    <property type="evidence" value="ECO:0007669"/>
    <property type="project" value="UniProtKB-KW"/>
</dbReference>